<feature type="domain" description="DAAF9 N-terminal" evidence="1">
    <location>
        <begin position="10"/>
        <end position="68"/>
    </location>
</feature>
<evidence type="ECO:0000259" key="1">
    <source>
        <dbReference type="Pfam" id="PF23281"/>
    </source>
</evidence>
<feature type="domain" description="DAAF9 pita-bread-like" evidence="2">
    <location>
        <begin position="260"/>
        <end position="307"/>
    </location>
</feature>
<reference evidence="5" key="2">
    <citation type="submission" date="2025-09" db="UniProtKB">
        <authorList>
            <consortium name="Ensembl"/>
        </authorList>
    </citation>
    <scope>IDENTIFICATION</scope>
</reference>
<gene>
    <name evidence="5" type="primary">DNAAF9</name>
</gene>
<name>A0A8C6XZ59_NAJNA</name>
<dbReference type="Pfam" id="PF25204">
    <property type="entry name" value="DAAF9_2"/>
    <property type="match status" value="1"/>
</dbReference>
<dbReference type="Pfam" id="PF23281">
    <property type="entry name" value="DAAF9_N"/>
    <property type="match status" value="1"/>
</dbReference>
<dbReference type="Pfam" id="PF26246">
    <property type="entry name" value="PH_DAAF9"/>
    <property type="match status" value="1"/>
</dbReference>
<dbReference type="InterPro" id="IPR056498">
    <property type="entry name" value="DAAF9_N"/>
</dbReference>
<protein>
    <submittedName>
        <fullName evidence="5">Dynein axonemal assembly factor 9</fullName>
    </submittedName>
</protein>
<feature type="domain" description="DAAF9 pita-bread-like" evidence="2">
    <location>
        <begin position="72"/>
        <end position="238"/>
    </location>
</feature>
<reference evidence="5" key="1">
    <citation type="submission" date="2025-08" db="UniProtKB">
        <authorList>
            <consortium name="Ensembl"/>
        </authorList>
    </citation>
    <scope>IDENTIFICATION</scope>
</reference>
<evidence type="ECO:0000313" key="6">
    <source>
        <dbReference type="Proteomes" id="UP000694559"/>
    </source>
</evidence>
<evidence type="ECO:0000259" key="3">
    <source>
        <dbReference type="Pfam" id="PF25204"/>
    </source>
</evidence>
<feature type="domain" description="DAAF9 PH" evidence="4">
    <location>
        <begin position="351"/>
        <end position="463"/>
    </location>
</feature>
<sequence>YFQIKILSFFSFVDMVRDCSRIGIPFSSQGHLQIFDMFWFALEGIGGDGFFTMKYELMDVSLDLWKAYSKVDPNSLESLLDEDLMTFEHQWANFFANFDTEIPFMLELSESQTGEPFRSYFSHGLISSHITDNSPSRQPFALFGTHSSRENLNSGNFSFPSEGHLLRNTGLAGSIAKHMVVQCVSPKGPLACSRTYFFGATHTPYLGNKLLSQIYFAVVEAVLAGIETFSKTSHVTKVGASLLTTERLLLACNPGGPQLTVTMAVYDIPDLLAGRGCLGSVVFSESFLTSQILVKEKDGSISTETSYLVLTAAIPRSASWLVEENEVKLSERAQQILKVCVTKLGVFLFLDSTSVVASLFIEYKPSLLPHLPVQLHTPNNVLMIAVFPKSALYKAFYSQVTSAVLWAKQFISVLPFRHSNMQKLFEVLSYPAGERWNQVRLLTSLPDLASFLQHFTISSVSQEPVMRLHLPVLLQQTEDIPNNEKENDKVVITILTGLPGCQSSELCSFLVTFNKEYGRWLVYRQTMDSPECFSAAHFQKYLSGVLGSQHSRSSRPSAYHRKKVRLLVVLQGYTDVIDVVQALQTHPDADVKASFAIGAITTCVEPLSSYMEHRFLFPKFLDQCSQGLVSNVVFTSHTTEQRSPLLVQLQKLIRAANSSVSFILAENGIVTRNEDIELILSENSFSDPQMLATRYLMYPGWQVSLFGKIFEPVTFNMCTNMYTGSP</sequence>
<dbReference type="GeneTree" id="ENSGT00390000003692"/>
<feature type="domain" description="DAAF9" evidence="3">
    <location>
        <begin position="492"/>
        <end position="701"/>
    </location>
</feature>
<dbReference type="InterPro" id="IPR040342">
    <property type="entry name" value="DNAAF9"/>
</dbReference>
<dbReference type="PANTHER" id="PTHR33664:SF1">
    <property type="entry name" value="DYNEIN AXONEMAL ASSEMBLY FACTOR 9"/>
    <property type="match status" value="1"/>
</dbReference>
<organism evidence="5 6">
    <name type="scientific">Naja naja</name>
    <name type="common">Indian cobra</name>
    <dbReference type="NCBI Taxonomy" id="35670"/>
    <lineage>
        <taxon>Eukaryota</taxon>
        <taxon>Metazoa</taxon>
        <taxon>Chordata</taxon>
        <taxon>Craniata</taxon>
        <taxon>Vertebrata</taxon>
        <taxon>Euteleostomi</taxon>
        <taxon>Lepidosauria</taxon>
        <taxon>Squamata</taxon>
        <taxon>Bifurcata</taxon>
        <taxon>Unidentata</taxon>
        <taxon>Episquamata</taxon>
        <taxon>Toxicofera</taxon>
        <taxon>Serpentes</taxon>
        <taxon>Colubroidea</taxon>
        <taxon>Elapidae</taxon>
        <taxon>Elapinae</taxon>
        <taxon>Naja</taxon>
    </lineage>
</organism>
<evidence type="ECO:0000259" key="4">
    <source>
        <dbReference type="Pfam" id="PF26246"/>
    </source>
</evidence>
<proteinExistence type="predicted"/>
<dbReference type="Ensembl" id="ENSNNAT00000022233.1">
    <property type="protein sequence ID" value="ENSNNAP00000021205.1"/>
    <property type="gene ID" value="ENSNNAG00000013829.1"/>
</dbReference>
<dbReference type="InterPro" id="IPR058843">
    <property type="entry name" value="PH_DAAF9"/>
</dbReference>
<evidence type="ECO:0000313" key="5">
    <source>
        <dbReference type="Ensembl" id="ENSNNAP00000021205.1"/>
    </source>
</evidence>
<accession>A0A8C6XZ59</accession>
<dbReference type="PANTHER" id="PTHR33664">
    <property type="entry name" value="RCG26366"/>
    <property type="match status" value="1"/>
</dbReference>
<dbReference type="InterPro" id="IPR058844">
    <property type="entry name" value="PB_DAAF9"/>
</dbReference>
<evidence type="ECO:0000259" key="2">
    <source>
        <dbReference type="Pfam" id="PF25203"/>
    </source>
</evidence>
<keyword evidence="6" id="KW-1185">Reference proteome</keyword>
<dbReference type="OrthoDB" id="72033at2759"/>
<dbReference type="Pfam" id="PF25203">
    <property type="entry name" value="PB_DAAF9"/>
    <property type="match status" value="2"/>
</dbReference>
<dbReference type="Proteomes" id="UP000694559">
    <property type="component" value="Unplaced"/>
</dbReference>
<dbReference type="InterPro" id="IPR057478">
    <property type="entry name" value="DAAF9_2"/>
</dbReference>
<dbReference type="AlphaFoldDB" id="A0A8C6XZ59"/>